<sequence length="380" mass="42972">MYLSTRLLLAHLGLDIAGNALGYPTHDSLSPISFDWNFESPNLDDLLFSKLIPEPEAQHLPMFVPPSNTQLPSSAGFGIGKIVDYSSNDRHLGSSLASVVSHDWTGLRPDKDYRNVVQTRDTVRVDHDLPHIPRYEHEAPGPAPYLASQEQSMSRILQSDGSKESTHPLGTWRRHKENDRSSVEISPSPTVQSFEIPPTWVTSPAGFPLDFRGQGLPTFDTRPHAPPSDSRYGSNDVPSYSQVLKLTSPKRPKLNDHFMDSQTRVYYPSEWPFLDNTKYTELSPMGNSDPLQRSDPWQGGFSSRPGVNFDGKFDSERQLKNKMIEQAHKSRYRTGYLSDLVHNFKSYTKAYASPREKKMEIFKFDLEAFENNDARGIDKA</sequence>
<evidence type="ECO:0000256" key="2">
    <source>
        <dbReference type="SAM" id="SignalP"/>
    </source>
</evidence>
<reference evidence="4" key="1">
    <citation type="submission" date="2014-03" db="EMBL/GenBank/DDBJ databases">
        <title>The Genome Sequence of Puccinia striiformis f. sp. tritici PST-78.</title>
        <authorList>
            <consortium name="The Broad Institute Genome Sequencing Platform"/>
            <person name="Cuomo C."/>
            <person name="Hulbert S."/>
            <person name="Chen X."/>
            <person name="Walker B."/>
            <person name="Young S.K."/>
            <person name="Zeng Q."/>
            <person name="Gargeya S."/>
            <person name="Fitzgerald M."/>
            <person name="Haas B."/>
            <person name="Abouelleil A."/>
            <person name="Alvarado L."/>
            <person name="Arachchi H.M."/>
            <person name="Berlin A.M."/>
            <person name="Chapman S.B."/>
            <person name="Goldberg J."/>
            <person name="Griggs A."/>
            <person name="Gujja S."/>
            <person name="Hansen M."/>
            <person name="Howarth C."/>
            <person name="Imamovic A."/>
            <person name="Larimer J."/>
            <person name="McCowan C."/>
            <person name="Montmayeur A."/>
            <person name="Murphy C."/>
            <person name="Neiman D."/>
            <person name="Pearson M."/>
            <person name="Priest M."/>
            <person name="Roberts A."/>
            <person name="Saif S."/>
            <person name="Shea T."/>
            <person name="Sisk P."/>
            <person name="Sykes S."/>
            <person name="Wortman J."/>
            <person name="Nusbaum C."/>
            <person name="Birren B."/>
        </authorList>
    </citation>
    <scope>NUCLEOTIDE SEQUENCE [LARGE SCALE GENOMIC DNA]</scope>
    <source>
        <strain evidence="4">race PST-78</strain>
    </source>
</reference>
<gene>
    <name evidence="3" type="ORF">PSTG_18048</name>
</gene>
<proteinExistence type="predicted"/>
<protein>
    <submittedName>
        <fullName evidence="3">Uncharacterized protein</fullName>
    </submittedName>
</protein>
<accession>A0A0L0UNL0</accession>
<comment type="caution">
    <text evidence="3">The sequence shown here is derived from an EMBL/GenBank/DDBJ whole genome shotgun (WGS) entry which is preliminary data.</text>
</comment>
<organism evidence="3 4">
    <name type="scientific">Puccinia striiformis f. sp. tritici PST-78</name>
    <dbReference type="NCBI Taxonomy" id="1165861"/>
    <lineage>
        <taxon>Eukaryota</taxon>
        <taxon>Fungi</taxon>
        <taxon>Dikarya</taxon>
        <taxon>Basidiomycota</taxon>
        <taxon>Pucciniomycotina</taxon>
        <taxon>Pucciniomycetes</taxon>
        <taxon>Pucciniales</taxon>
        <taxon>Pucciniaceae</taxon>
        <taxon>Puccinia</taxon>
    </lineage>
</organism>
<name>A0A0L0UNL0_9BASI</name>
<dbReference type="AlphaFoldDB" id="A0A0L0UNL0"/>
<feature type="compositionally biased region" description="Polar residues" evidence="1">
    <location>
        <begin position="183"/>
        <end position="193"/>
    </location>
</feature>
<feature type="non-terminal residue" evidence="3">
    <location>
        <position position="380"/>
    </location>
</feature>
<feature type="region of interest" description="Disordered" evidence="1">
    <location>
        <begin position="157"/>
        <end position="197"/>
    </location>
</feature>
<evidence type="ECO:0000256" key="1">
    <source>
        <dbReference type="SAM" id="MobiDB-lite"/>
    </source>
</evidence>
<evidence type="ECO:0000313" key="3">
    <source>
        <dbReference type="EMBL" id="KNE88545.1"/>
    </source>
</evidence>
<feature type="chain" id="PRO_5005549144" evidence="2">
    <location>
        <begin position="23"/>
        <end position="380"/>
    </location>
</feature>
<dbReference type="EMBL" id="AJIL01001528">
    <property type="protein sequence ID" value="KNE88545.1"/>
    <property type="molecule type" value="Genomic_DNA"/>
</dbReference>
<feature type="signal peptide" evidence="2">
    <location>
        <begin position="1"/>
        <end position="22"/>
    </location>
</feature>
<keyword evidence="4" id="KW-1185">Reference proteome</keyword>
<keyword evidence="2" id="KW-0732">Signal</keyword>
<evidence type="ECO:0000313" key="4">
    <source>
        <dbReference type="Proteomes" id="UP000054564"/>
    </source>
</evidence>
<dbReference type="OrthoDB" id="10292311at2759"/>
<feature type="region of interest" description="Disordered" evidence="1">
    <location>
        <begin position="212"/>
        <end position="238"/>
    </location>
</feature>
<dbReference type="Proteomes" id="UP000054564">
    <property type="component" value="Unassembled WGS sequence"/>
</dbReference>